<dbReference type="SUPFAM" id="SSF46565">
    <property type="entry name" value="Chaperone J-domain"/>
    <property type="match status" value="1"/>
</dbReference>
<dbReference type="InterPro" id="IPR001623">
    <property type="entry name" value="DnaJ_domain"/>
</dbReference>
<dbReference type="InterPro" id="IPR036869">
    <property type="entry name" value="J_dom_sf"/>
</dbReference>
<dbReference type="PRINTS" id="PR00625">
    <property type="entry name" value="JDOMAIN"/>
</dbReference>
<dbReference type="GO" id="GO:0005737">
    <property type="term" value="C:cytoplasm"/>
    <property type="evidence" value="ECO:0007669"/>
    <property type="project" value="TreeGrafter"/>
</dbReference>
<dbReference type="EMBL" id="JADHEI010000045">
    <property type="protein sequence ID" value="MBF2735636.1"/>
    <property type="molecule type" value="Genomic_DNA"/>
</dbReference>
<protein>
    <submittedName>
        <fullName evidence="4">DnaJ domain-containing protein</fullName>
    </submittedName>
</protein>
<dbReference type="PANTHER" id="PTHR43948">
    <property type="entry name" value="DNAJ HOMOLOG SUBFAMILY B"/>
    <property type="match status" value="1"/>
</dbReference>
<feature type="domain" description="J" evidence="2">
    <location>
        <begin position="4"/>
        <end position="63"/>
    </location>
</feature>
<evidence type="ECO:0000313" key="4">
    <source>
        <dbReference type="EMBL" id="MBF2735636.1"/>
    </source>
</evidence>
<name>A0A930UIC8_9GAMM</name>
<dbReference type="PROSITE" id="PS50076">
    <property type="entry name" value="DNAJ_2"/>
    <property type="match status" value="1"/>
</dbReference>
<gene>
    <name evidence="3" type="ORF">ISN26_04555</name>
    <name evidence="4" type="ORF">ISN26_06135</name>
</gene>
<dbReference type="Gene3D" id="1.10.287.110">
    <property type="entry name" value="DnaJ domain"/>
    <property type="match status" value="1"/>
</dbReference>
<dbReference type="Proteomes" id="UP000604381">
    <property type="component" value="Unassembled WGS sequence"/>
</dbReference>
<dbReference type="GO" id="GO:0051082">
    <property type="term" value="F:unfolded protein binding"/>
    <property type="evidence" value="ECO:0007669"/>
    <property type="project" value="TreeGrafter"/>
</dbReference>
<proteinExistence type="predicted"/>
<dbReference type="AlphaFoldDB" id="A0A930UIC8"/>
<evidence type="ECO:0000313" key="3">
    <source>
        <dbReference type="EMBL" id="MBF2735341.1"/>
    </source>
</evidence>
<keyword evidence="5" id="KW-1185">Reference proteome</keyword>
<keyword evidence="1" id="KW-0143">Chaperone</keyword>
<dbReference type="SMART" id="SM00271">
    <property type="entry name" value="DnaJ"/>
    <property type="match status" value="1"/>
</dbReference>
<dbReference type="CDD" id="cd06257">
    <property type="entry name" value="DnaJ"/>
    <property type="match status" value="1"/>
</dbReference>
<evidence type="ECO:0000313" key="5">
    <source>
        <dbReference type="Proteomes" id="UP000604381"/>
    </source>
</evidence>
<reference evidence="4" key="1">
    <citation type="submission" date="2020-10" db="EMBL/GenBank/DDBJ databases">
        <title>An improved Amphimedon queenslandica hologenome assembly reveals how three proteobacterial symbionts can extend the metabolic phenotypic of their marine sponge host.</title>
        <authorList>
            <person name="Degnan B."/>
            <person name="Degnan S."/>
            <person name="Xiang X."/>
        </authorList>
    </citation>
    <scope>NUCLEOTIDE SEQUENCE</scope>
    <source>
        <strain evidence="4">AqS2</strain>
    </source>
</reference>
<dbReference type="Pfam" id="PF00226">
    <property type="entry name" value="DnaJ"/>
    <property type="match status" value="1"/>
</dbReference>
<evidence type="ECO:0000256" key="1">
    <source>
        <dbReference type="ARBA" id="ARBA00023186"/>
    </source>
</evidence>
<comment type="caution">
    <text evidence="4">The sequence shown here is derived from an EMBL/GenBank/DDBJ whole genome shotgun (WGS) entry which is preliminary data.</text>
</comment>
<accession>A0A930UIC8</accession>
<organism evidence="4 5">
    <name type="scientific">Candidatus Amphirhobacter heronislandensis</name>
    <dbReference type="NCBI Taxonomy" id="1732024"/>
    <lineage>
        <taxon>Bacteria</taxon>
        <taxon>Pseudomonadati</taxon>
        <taxon>Pseudomonadota</taxon>
        <taxon>Gammaproteobacteria</taxon>
        <taxon>Candidatus Tethybacterales</taxon>
        <taxon>Candidatus Tethybacteraceae</taxon>
        <taxon>Candidatus Amphirhobacter</taxon>
    </lineage>
</organism>
<dbReference type="GO" id="GO:0044183">
    <property type="term" value="F:protein folding chaperone"/>
    <property type="evidence" value="ECO:0007669"/>
    <property type="project" value="TreeGrafter"/>
</dbReference>
<sequence>MREWACEKLGVDLQATAAQIKKAYRRKAMAAHPDRAKPEDKEAATAEFKEIQEAYSILSRGAPS</sequence>
<dbReference type="PANTHER" id="PTHR43948:SF14">
    <property type="entry name" value="PROTEIN DNAJ, PUTATIVE-RELATED"/>
    <property type="match status" value="1"/>
</dbReference>
<evidence type="ECO:0000259" key="2">
    <source>
        <dbReference type="PROSITE" id="PS50076"/>
    </source>
</evidence>
<dbReference type="GO" id="GO:0051087">
    <property type="term" value="F:protein-folding chaperone binding"/>
    <property type="evidence" value="ECO:0007669"/>
    <property type="project" value="TreeGrafter"/>
</dbReference>
<dbReference type="EMBL" id="JADHEI010000033">
    <property type="protein sequence ID" value="MBF2735341.1"/>
    <property type="molecule type" value="Genomic_DNA"/>
</dbReference>